<proteinExistence type="predicted"/>
<evidence type="ECO:0000259" key="2">
    <source>
        <dbReference type="Pfam" id="PF11515"/>
    </source>
</evidence>
<dbReference type="Gene3D" id="1.10.8.10">
    <property type="entry name" value="DNA helicase RuvA subunit, C-terminal domain"/>
    <property type="match status" value="1"/>
</dbReference>
<sequence>EDGAVASPDIGDMSPEGPQPPMILLQQLLTAATQPSPVKAIFDKQELEAAALAVCQYLAVESTHPSTPVFEDCSSSEATTPITVQHIRPTKVKKRKQSPIPPLPIVVQLMEMGFPRKNIEFALKSLSGTSGSASGLPGVEALVGWLLDHPDVQITDLSDADTISDEYSDEEIAEEVEEAEAACPVSGAAVVTESQTYKKRADFLSNDDYAVYVRENIQVGMMVRCCRTYEEVCEGDV</sequence>
<dbReference type="EMBL" id="KK672260">
    <property type="protein sequence ID" value="KFQ05975.1"/>
    <property type="molecule type" value="Genomic_DNA"/>
</dbReference>
<dbReference type="CDD" id="cd14402">
    <property type="entry name" value="UBA_HERC2"/>
    <property type="match status" value="1"/>
</dbReference>
<dbReference type="Pfam" id="PF11515">
    <property type="entry name" value="Cul7"/>
    <property type="match status" value="1"/>
</dbReference>
<feature type="non-terminal residue" evidence="3">
    <location>
        <position position="1"/>
    </location>
</feature>
<dbReference type="Proteomes" id="UP000053001">
    <property type="component" value="Unassembled WGS sequence"/>
</dbReference>
<organism evidence="3 4">
    <name type="scientific">Leptosomus discolor</name>
    <name type="common">Madagascar cuckoo roller</name>
    <name type="synonym">Cuculus discolor</name>
    <dbReference type="NCBI Taxonomy" id="188344"/>
    <lineage>
        <taxon>Eukaryota</taxon>
        <taxon>Metazoa</taxon>
        <taxon>Chordata</taxon>
        <taxon>Craniata</taxon>
        <taxon>Vertebrata</taxon>
        <taxon>Euteleostomi</taxon>
        <taxon>Archelosauria</taxon>
        <taxon>Archosauria</taxon>
        <taxon>Dinosauria</taxon>
        <taxon>Saurischia</taxon>
        <taxon>Theropoda</taxon>
        <taxon>Coelurosauria</taxon>
        <taxon>Aves</taxon>
        <taxon>Neognathae</taxon>
        <taxon>Neoaves</taxon>
        <taxon>Telluraves</taxon>
        <taxon>Coraciimorphae</taxon>
        <taxon>Coraciiformes</taxon>
        <taxon>Leptosomidae</taxon>
        <taxon>Leptosomus</taxon>
    </lineage>
</organism>
<accession>A0A091PE95</accession>
<dbReference type="InterPro" id="IPR009060">
    <property type="entry name" value="UBA-like_sf"/>
</dbReference>
<feature type="non-terminal residue" evidence="3">
    <location>
        <position position="237"/>
    </location>
</feature>
<reference evidence="3 4" key="1">
    <citation type="submission" date="2014-04" db="EMBL/GenBank/DDBJ databases">
        <title>Genome evolution of avian class.</title>
        <authorList>
            <person name="Zhang G."/>
            <person name="Li C."/>
        </authorList>
    </citation>
    <scope>NUCLEOTIDE SEQUENCE [LARGE SCALE GENOMIC DNA]</scope>
    <source>
        <strain evidence="3">BGI_N330</strain>
    </source>
</reference>
<feature type="region of interest" description="Disordered" evidence="1">
    <location>
        <begin position="1"/>
        <end position="20"/>
    </location>
</feature>
<name>A0A091PE95_LEPDC</name>
<keyword evidence="4" id="KW-1185">Reference proteome</keyword>
<dbReference type="PhylomeDB" id="A0A091PE95"/>
<evidence type="ECO:0000313" key="3">
    <source>
        <dbReference type="EMBL" id="KFQ05975.1"/>
    </source>
</evidence>
<dbReference type="SUPFAM" id="SSF63748">
    <property type="entry name" value="Tudor/PWWP/MBT"/>
    <property type="match status" value="1"/>
</dbReference>
<dbReference type="InterPro" id="IPR014722">
    <property type="entry name" value="Rib_uL2_dom2"/>
</dbReference>
<dbReference type="AlphaFoldDB" id="A0A091PE95"/>
<protein>
    <submittedName>
        <fullName evidence="3">E3 ubiquitin-protein ligase HERC2</fullName>
    </submittedName>
</protein>
<gene>
    <name evidence="3" type="ORF">N330_01448</name>
</gene>
<evidence type="ECO:0000313" key="4">
    <source>
        <dbReference type="Proteomes" id="UP000053001"/>
    </source>
</evidence>
<evidence type="ECO:0000256" key="1">
    <source>
        <dbReference type="SAM" id="MobiDB-lite"/>
    </source>
</evidence>
<dbReference type="SUPFAM" id="SSF46934">
    <property type="entry name" value="UBA-like"/>
    <property type="match status" value="1"/>
</dbReference>
<feature type="domain" description="CPH" evidence="2">
    <location>
        <begin position="200"/>
        <end position="237"/>
    </location>
</feature>
<dbReference type="Gene3D" id="2.30.30.30">
    <property type="match status" value="1"/>
</dbReference>
<dbReference type="InterPro" id="IPR021097">
    <property type="entry name" value="CPH_domain"/>
</dbReference>